<keyword evidence="1" id="KW-0812">Transmembrane</keyword>
<reference evidence="2 3" key="2">
    <citation type="submission" date="2018-06" db="EMBL/GenBank/DDBJ databases">
        <title>Metagenomic assembly of (sub)arctic Cyanobacteria and their associated microbiome from non-axenic cultures.</title>
        <authorList>
            <person name="Baurain D."/>
        </authorList>
    </citation>
    <scope>NUCLEOTIDE SEQUENCE [LARGE SCALE GENOMIC DNA]</scope>
    <source>
        <strain evidence="2">ULC041bin1</strain>
    </source>
</reference>
<dbReference type="Proteomes" id="UP000249081">
    <property type="component" value="Unassembled WGS sequence"/>
</dbReference>
<protein>
    <submittedName>
        <fullName evidence="2">Uncharacterized protein</fullName>
    </submittedName>
</protein>
<sequence>MPLPVVINSIVCLAGTFLGVLLAGASIISIANMKVAWVNLLLVAALLVPVMFVVSGIGVWLAYAQTSLPVVMGLVALPWLYGGAFVVLMLRSFEG</sequence>
<feature type="transmembrane region" description="Helical" evidence="1">
    <location>
        <begin position="6"/>
        <end position="28"/>
    </location>
</feature>
<keyword evidence="1" id="KW-0472">Membrane</keyword>
<name>A0A2W4W2T0_9CYAN</name>
<keyword evidence="1" id="KW-1133">Transmembrane helix</keyword>
<comment type="caution">
    <text evidence="2">The sequence shown here is derived from an EMBL/GenBank/DDBJ whole genome shotgun (WGS) entry which is preliminary data.</text>
</comment>
<feature type="transmembrane region" description="Helical" evidence="1">
    <location>
        <begin position="40"/>
        <end position="63"/>
    </location>
</feature>
<feature type="transmembrane region" description="Helical" evidence="1">
    <location>
        <begin position="69"/>
        <end position="90"/>
    </location>
</feature>
<evidence type="ECO:0000313" key="3">
    <source>
        <dbReference type="Proteomes" id="UP000249081"/>
    </source>
</evidence>
<proteinExistence type="predicted"/>
<evidence type="ECO:0000256" key="1">
    <source>
        <dbReference type="SAM" id="Phobius"/>
    </source>
</evidence>
<dbReference type="EMBL" id="QBMN01000101">
    <property type="protein sequence ID" value="PZO38600.1"/>
    <property type="molecule type" value="Genomic_DNA"/>
</dbReference>
<dbReference type="AlphaFoldDB" id="A0A2W4W2T0"/>
<organism evidence="2 3">
    <name type="scientific">Shackletoniella antarctica</name>
    <dbReference type="NCBI Taxonomy" id="268115"/>
    <lineage>
        <taxon>Bacteria</taxon>
        <taxon>Bacillati</taxon>
        <taxon>Cyanobacteriota</taxon>
        <taxon>Cyanophyceae</taxon>
        <taxon>Oculatellales</taxon>
        <taxon>Oculatellaceae</taxon>
        <taxon>Shackletoniella</taxon>
    </lineage>
</organism>
<gene>
    <name evidence="2" type="ORF">DCF17_14400</name>
</gene>
<evidence type="ECO:0000313" key="2">
    <source>
        <dbReference type="EMBL" id="PZO38600.1"/>
    </source>
</evidence>
<accession>A0A2W4W2T0</accession>
<reference evidence="3" key="1">
    <citation type="submission" date="2018-04" db="EMBL/GenBank/DDBJ databases">
        <authorList>
            <person name="Cornet L."/>
        </authorList>
    </citation>
    <scope>NUCLEOTIDE SEQUENCE [LARGE SCALE GENOMIC DNA]</scope>
</reference>